<evidence type="ECO:0000259" key="3">
    <source>
        <dbReference type="Pfam" id="PF25087"/>
    </source>
</evidence>
<dbReference type="Pfam" id="PF25087">
    <property type="entry name" value="GMPPB_C"/>
    <property type="match status" value="1"/>
</dbReference>
<dbReference type="InterPro" id="IPR050486">
    <property type="entry name" value="Mannose-1P_guanyltransferase"/>
</dbReference>
<reference evidence="4" key="1">
    <citation type="submission" date="2020-05" db="EMBL/GenBank/DDBJ databases">
        <authorList>
            <person name="Chiriac C."/>
            <person name="Salcher M."/>
            <person name="Ghai R."/>
            <person name="Kavagutti S V."/>
        </authorList>
    </citation>
    <scope>NUCLEOTIDE SEQUENCE</scope>
</reference>
<proteinExistence type="inferred from homology"/>
<name>A0A6J6A4U2_9ZZZZ</name>
<dbReference type="Gene3D" id="2.160.10.10">
    <property type="entry name" value="Hexapeptide repeat proteins"/>
    <property type="match status" value="2"/>
</dbReference>
<organism evidence="4">
    <name type="scientific">freshwater metagenome</name>
    <dbReference type="NCBI Taxonomy" id="449393"/>
    <lineage>
        <taxon>unclassified sequences</taxon>
        <taxon>metagenomes</taxon>
        <taxon>ecological metagenomes</taxon>
    </lineage>
</organism>
<gene>
    <name evidence="4" type="ORF">UFOPK3522_01452</name>
    <name evidence="5" type="ORF">UFOPK4175_00779</name>
</gene>
<evidence type="ECO:0000256" key="1">
    <source>
        <dbReference type="ARBA" id="ARBA00007274"/>
    </source>
</evidence>
<dbReference type="Pfam" id="PF00483">
    <property type="entry name" value="NTP_transferase"/>
    <property type="match status" value="1"/>
</dbReference>
<dbReference type="Gene3D" id="3.90.550.10">
    <property type="entry name" value="Spore Coat Polysaccharide Biosynthesis Protein SpsA, Chain A"/>
    <property type="match status" value="1"/>
</dbReference>
<dbReference type="InterPro" id="IPR029044">
    <property type="entry name" value="Nucleotide-diphossugar_trans"/>
</dbReference>
<dbReference type="EMBL" id="CAESAO010000163">
    <property type="protein sequence ID" value="CAB4346703.1"/>
    <property type="molecule type" value="Genomic_DNA"/>
</dbReference>
<dbReference type="InterPro" id="IPR005835">
    <property type="entry name" value="NTP_transferase_dom"/>
</dbReference>
<evidence type="ECO:0000259" key="2">
    <source>
        <dbReference type="Pfam" id="PF00483"/>
    </source>
</evidence>
<dbReference type="PANTHER" id="PTHR22572">
    <property type="entry name" value="SUGAR-1-PHOSPHATE GUANYL TRANSFERASE"/>
    <property type="match status" value="1"/>
</dbReference>
<dbReference type="AlphaFoldDB" id="A0A6J6A4U2"/>
<sequence length="363" mass="37129">MRAVILVGGEGTRLRPLTSELPKPAVKLVDRPMMAYMLEWLAANGIAEVVMACGFKPDAMREALGDGGRFGLQISYVAESEPLGTGGALLFADQQLPDGLGERFVMCNGDILTDLDLAAQITSHRALGAQATLSLVPVADPSSFGLVRIADDGEVLGFLEKPEASEIDTDLISAGAYVLERSVLDLIEPGRAVSIEREVWPELVGKGLYAVADRDAYWLDIGTPDRYLKATADILSGAVESESGARLDGRGLALGDGCTIEGELIGPSSIGDNCTIAAGATVGPGAALGDGVEVAAGASIESSAVLDGCRIGSGALIHDAILAPGAVIGDQARVTECSIVGPRVTVAAGATVGGGEKLFAADA</sequence>
<comment type="similarity">
    <text evidence="1">Belongs to the transferase hexapeptide repeat family.</text>
</comment>
<dbReference type="EMBL" id="CAFBPX010000129">
    <property type="protein sequence ID" value="CAB5035279.1"/>
    <property type="molecule type" value="Genomic_DNA"/>
</dbReference>
<dbReference type="CDD" id="cd04181">
    <property type="entry name" value="NTP_transferase"/>
    <property type="match status" value="1"/>
</dbReference>
<feature type="domain" description="Nucleotidyl transferase" evidence="2">
    <location>
        <begin position="3"/>
        <end position="235"/>
    </location>
</feature>
<dbReference type="InterPro" id="IPR056729">
    <property type="entry name" value="GMPPB_C"/>
</dbReference>
<evidence type="ECO:0000313" key="5">
    <source>
        <dbReference type="EMBL" id="CAB5035279.1"/>
    </source>
</evidence>
<evidence type="ECO:0000313" key="4">
    <source>
        <dbReference type="EMBL" id="CAB4346703.1"/>
    </source>
</evidence>
<dbReference type="SUPFAM" id="SSF53448">
    <property type="entry name" value="Nucleotide-diphospho-sugar transferases"/>
    <property type="match status" value="1"/>
</dbReference>
<accession>A0A6J6A4U2</accession>
<feature type="domain" description="Mannose-1-phosphate guanyltransferase C-terminal" evidence="3">
    <location>
        <begin position="265"/>
        <end position="352"/>
    </location>
</feature>
<protein>
    <submittedName>
        <fullName evidence="4">Unannotated protein</fullName>
    </submittedName>
</protein>